<dbReference type="InterPro" id="IPR004875">
    <property type="entry name" value="DDE_SF_endonuclease_dom"/>
</dbReference>
<accession>B8LU95</accession>
<dbReference type="InterPro" id="IPR006600">
    <property type="entry name" value="HTH_CenpB_DNA-bd_dom"/>
</dbReference>
<dbReference type="Pfam" id="PF03184">
    <property type="entry name" value="DDE_1"/>
    <property type="match status" value="1"/>
</dbReference>
<dbReference type="GeneID" id="8110196"/>
<dbReference type="RefSeq" id="XP_002339954.1">
    <property type="nucleotide sequence ID" value="XM_002339913.1"/>
</dbReference>
<keyword evidence="5" id="KW-1185">Reference proteome</keyword>
<dbReference type="InParanoid" id="B8LU95"/>
<dbReference type="GO" id="GO:0003677">
    <property type="term" value="F:DNA binding"/>
    <property type="evidence" value="ECO:0007669"/>
    <property type="project" value="UniProtKB-KW"/>
</dbReference>
<protein>
    <recommendedName>
        <fullName evidence="3">HTH CENPB-type domain-containing protein</fullName>
    </recommendedName>
</protein>
<dbReference type="PROSITE" id="PS51253">
    <property type="entry name" value="HTH_CENPB"/>
    <property type="match status" value="1"/>
</dbReference>
<feature type="domain" description="HTH CENPB-type" evidence="3">
    <location>
        <begin position="121"/>
        <end position="195"/>
    </location>
</feature>
<dbReference type="VEuPathDB" id="FungiDB:TSTA_060590"/>
<evidence type="ECO:0000256" key="2">
    <source>
        <dbReference type="SAM" id="SignalP"/>
    </source>
</evidence>
<dbReference type="EMBL" id="EQ962652">
    <property type="protein sequence ID" value="EED22567.1"/>
    <property type="molecule type" value="Genomic_DNA"/>
</dbReference>
<dbReference type="SMART" id="SM00674">
    <property type="entry name" value="CENPB"/>
    <property type="match status" value="1"/>
</dbReference>
<dbReference type="AlphaFoldDB" id="B8LU95"/>
<organism evidence="4 5">
    <name type="scientific">Talaromyces stipitatus (strain ATCC 10500 / CBS 375.48 / QM 6759 / NRRL 1006)</name>
    <name type="common">Penicillium stipitatum</name>
    <dbReference type="NCBI Taxonomy" id="441959"/>
    <lineage>
        <taxon>Eukaryota</taxon>
        <taxon>Fungi</taxon>
        <taxon>Dikarya</taxon>
        <taxon>Ascomycota</taxon>
        <taxon>Pezizomycotina</taxon>
        <taxon>Eurotiomycetes</taxon>
        <taxon>Eurotiomycetidae</taxon>
        <taxon>Eurotiales</taxon>
        <taxon>Trichocomaceae</taxon>
        <taxon>Talaromyces</taxon>
        <taxon>Talaromyces sect. Talaromyces</taxon>
    </lineage>
</organism>
<evidence type="ECO:0000256" key="1">
    <source>
        <dbReference type="ARBA" id="ARBA00023125"/>
    </source>
</evidence>
<dbReference type="PANTHER" id="PTHR19303">
    <property type="entry name" value="TRANSPOSON"/>
    <property type="match status" value="1"/>
</dbReference>
<evidence type="ECO:0000259" key="3">
    <source>
        <dbReference type="PROSITE" id="PS51253"/>
    </source>
</evidence>
<dbReference type="InterPro" id="IPR050863">
    <property type="entry name" value="CenT-Element_Derived"/>
</dbReference>
<dbReference type="OrthoDB" id="4324149at2759"/>
<feature type="signal peptide" evidence="2">
    <location>
        <begin position="1"/>
        <end position="19"/>
    </location>
</feature>
<keyword evidence="1" id="KW-0238">DNA-binding</keyword>
<dbReference type="Proteomes" id="UP000001745">
    <property type="component" value="Unassembled WGS sequence"/>
</dbReference>
<name>B8LU95_TALSN</name>
<evidence type="ECO:0000313" key="5">
    <source>
        <dbReference type="Proteomes" id="UP000001745"/>
    </source>
</evidence>
<sequence>MPAMPKLLVKLALLAAAVAVIMVLKKNDFFDAGCLDDFAAPLFKIIDVLKYLLEALELLEKIFKTVNNNSEGGNAQWYQKVFRVRGAFFVFSNRVRKLSREYGVSRKKLSRRWHGLPSRSTRPPTRRLLSLDQEKALILWIEYLDNIGAPPTNQQIEESANYLLGKDFSGPGEAPRAGKNWVHDFIKRLPKQYVRIVQKPQEKERTVAEHYGEVERWFIDLELAIQQYKIRPQNLWNFDETGFIVGQGKDEAVVTAYPKTSKRVSSLSSRESITVIEGINAEGKIIPPLLIPKGKVHLEEWYRHIKDDDWLVAPASNGFITDEIAFEWLQHFDHFSRPGAFPDWRLLLMDNHTTHLTIQFVQYCEIWHIRLFRFPPHSTHFLQPLDGVPFQQYKHVHGRVVNKIARLGGFDFDKNDFFEELRDIRIKTFTTRTIRHGWRERGIWPLNPRLILDMMLQPEEAFEALVAEGDALKIYGEADDTIPSSPTTKSISPPSTAVKLRRYVNKIEKSIDGIKDILDEVSPGLSRRIKVVNQGSLTLAELGDLHRESFAKVRDIATRKNQKTTKRQVKASGALYVKDANRLIKRRHDGDLLKIYKSHVVGVPQPMEEVASTEPQNSGFFFDTQGDR</sequence>
<feature type="chain" id="PRO_5002877228" description="HTH CENPB-type domain-containing protein" evidence="2">
    <location>
        <begin position="20"/>
        <end position="628"/>
    </location>
</feature>
<gene>
    <name evidence="4" type="ORF">TSTA_060590</name>
</gene>
<dbReference type="PhylomeDB" id="B8LU95"/>
<proteinExistence type="predicted"/>
<dbReference type="HOGENOM" id="CLU_013929_14_2_1"/>
<dbReference type="PANTHER" id="PTHR19303:SF74">
    <property type="entry name" value="POGO TRANSPOSABLE ELEMENT WITH KRAB DOMAIN"/>
    <property type="match status" value="1"/>
</dbReference>
<dbReference type="eggNOG" id="ENOG502RNFM">
    <property type="taxonomic scope" value="Eukaryota"/>
</dbReference>
<evidence type="ECO:0000313" key="4">
    <source>
        <dbReference type="EMBL" id="EED22567.1"/>
    </source>
</evidence>
<keyword evidence="2" id="KW-0732">Signal</keyword>
<dbReference type="Pfam" id="PF03221">
    <property type="entry name" value="HTH_Tnp_Tc5"/>
    <property type="match status" value="1"/>
</dbReference>
<dbReference type="GO" id="GO:0005634">
    <property type="term" value="C:nucleus"/>
    <property type="evidence" value="ECO:0007669"/>
    <property type="project" value="TreeGrafter"/>
</dbReference>
<reference evidence="5" key="1">
    <citation type="journal article" date="2015" name="Genome Announc.">
        <title>Genome sequence of the AIDS-associated pathogen Penicillium marneffei (ATCC18224) and its near taxonomic relative Talaromyces stipitatus (ATCC10500).</title>
        <authorList>
            <person name="Nierman W.C."/>
            <person name="Fedorova-Abrams N.D."/>
            <person name="Andrianopoulos A."/>
        </authorList>
    </citation>
    <scope>NUCLEOTIDE SEQUENCE [LARGE SCALE GENOMIC DNA]</scope>
    <source>
        <strain evidence="5">ATCC 10500 / CBS 375.48 / QM 6759 / NRRL 1006</strain>
    </source>
</reference>